<keyword evidence="5 14" id="KW-1133">Transmembrane helix</keyword>
<evidence type="ECO:0000256" key="15">
    <source>
        <dbReference type="SAM" id="MobiDB-lite"/>
    </source>
</evidence>
<feature type="transmembrane region" description="Helical" evidence="14">
    <location>
        <begin position="226"/>
        <end position="248"/>
    </location>
</feature>
<feature type="transmembrane region" description="Helical" evidence="14">
    <location>
        <begin position="471"/>
        <end position="492"/>
    </location>
</feature>
<dbReference type="OrthoDB" id="10071887at2759"/>
<dbReference type="PANTHER" id="PTHR24247:SF209">
    <property type="entry name" value="MUSCARINIC ACETYLCHOLINE RECEPTOR M5"/>
    <property type="match status" value="1"/>
</dbReference>
<keyword evidence="11 13" id="KW-0807">Transducer</keyword>
<evidence type="ECO:0000256" key="7">
    <source>
        <dbReference type="ARBA" id="ARBA00023040"/>
    </source>
</evidence>
<proteinExistence type="inferred from homology"/>
<keyword evidence="2 14" id="KW-1003">Cell membrane</keyword>
<evidence type="ECO:0000259" key="16">
    <source>
        <dbReference type="PROSITE" id="PS50262"/>
    </source>
</evidence>
<evidence type="ECO:0000313" key="18">
    <source>
        <dbReference type="Proteomes" id="UP000824540"/>
    </source>
</evidence>
<dbReference type="GO" id="GO:0007197">
    <property type="term" value="P:adenylate cyclase-inhibiting G protein-coupled acetylcholine receptor signaling pathway"/>
    <property type="evidence" value="ECO:0007669"/>
    <property type="project" value="TreeGrafter"/>
</dbReference>
<keyword evidence="4 13" id="KW-0812">Transmembrane</keyword>
<evidence type="ECO:0000256" key="12">
    <source>
        <dbReference type="ARBA" id="ARBA00023257"/>
    </source>
</evidence>
<dbReference type="GO" id="GO:0007187">
    <property type="term" value="P:G protein-coupled receptor signaling pathway, coupled to cyclic nucleotide second messenger"/>
    <property type="evidence" value="ECO:0007669"/>
    <property type="project" value="TreeGrafter"/>
</dbReference>
<dbReference type="Gene3D" id="1.20.1070.10">
    <property type="entry name" value="Rhodopsin 7-helix transmembrane proteins"/>
    <property type="match status" value="2"/>
</dbReference>
<feature type="region of interest" description="Disordered" evidence="15">
    <location>
        <begin position="292"/>
        <end position="319"/>
    </location>
</feature>
<evidence type="ECO:0000256" key="5">
    <source>
        <dbReference type="ARBA" id="ARBA00022989"/>
    </source>
</evidence>
<comment type="similarity">
    <text evidence="14">Belongs to the G-protein coupled receptor 1 family. Muscarinic acetylcholine receptor subfamily.</text>
</comment>
<evidence type="ECO:0000256" key="10">
    <source>
        <dbReference type="ARBA" id="ARBA00023180"/>
    </source>
</evidence>
<dbReference type="PANTHER" id="PTHR24247">
    <property type="entry name" value="5-HYDROXYTRYPTAMINE RECEPTOR"/>
    <property type="match status" value="1"/>
</dbReference>
<dbReference type="InterPro" id="IPR000995">
    <property type="entry name" value="Musac_Ach_rcpt"/>
</dbReference>
<dbReference type="PRINTS" id="PR00237">
    <property type="entry name" value="GPCRRHODOPSN"/>
</dbReference>
<dbReference type="EMBL" id="JAFBMS010000102">
    <property type="protein sequence ID" value="KAG9336515.1"/>
    <property type="molecule type" value="Genomic_DNA"/>
</dbReference>
<protein>
    <recommendedName>
        <fullName evidence="14">Muscarinic acetylcholine receptor</fullName>
    </recommendedName>
</protein>
<dbReference type="InterPro" id="IPR000502">
    <property type="entry name" value="Musac_Ach_M5_rcpt"/>
</dbReference>
<dbReference type="Proteomes" id="UP000824540">
    <property type="component" value="Unassembled WGS sequence"/>
</dbReference>
<keyword evidence="10" id="KW-0325">Glycoprotein</keyword>
<dbReference type="PRINTS" id="PR00542">
    <property type="entry name" value="MUSCRINICM5R"/>
</dbReference>
<dbReference type="AlphaFoldDB" id="A0A8T2N830"/>
<gene>
    <name evidence="17" type="ORF">JZ751_002862</name>
</gene>
<evidence type="ECO:0000256" key="8">
    <source>
        <dbReference type="ARBA" id="ARBA00023136"/>
    </source>
</evidence>
<keyword evidence="7 13" id="KW-0297">G-protein coupled receptor</keyword>
<feature type="region of interest" description="Disordered" evidence="15">
    <location>
        <begin position="356"/>
        <end position="446"/>
    </location>
</feature>
<evidence type="ECO:0000313" key="17">
    <source>
        <dbReference type="EMBL" id="KAG9336515.1"/>
    </source>
</evidence>
<evidence type="ECO:0000256" key="1">
    <source>
        <dbReference type="ARBA" id="ARBA00003336"/>
    </source>
</evidence>
<evidence type="ECO:0000256" key="11">
    <source>
        <dbReference type="ARBA" id="ARBA00023224"/>
    </source>
</evidence>
<keyword evidence="3" id="KW-0597">Phosphoprotein</keyword>
<dbReference type="CDD" id="cd15300">
    <property type="entry name" value="7tmA_mAChR_M5"/>
    <property type="match status" value="1"/>
</dbReference>
<keyword evidence="18" id="KW-1185">Reference proteome</keyword>
<dbReference type="FunFam" id="1.20.1070.10:FF:000522">
    <property type="entry name" value="Muscarinic acetylcholine receptor"/>
    <property type="match status" value="1"/>
</dbReference>
<feature type="transmembrane region" description="Helical" evidence="14">
    <location>
        <begin position="590"/>
        <end position="612"/>
    </location>
</feature>
<dbReference type="GO" id="GO:0045211">
    <property type="term" value="C:postsynaptic membrane"/>
    <property type="evidence" value="ECO:0007669"/>
    <property type="project" value="UniProtKB-SubCell"/>
</dbReference>
<evidence type="ECO:0000256" key="13">
    <source>
        <dbReference type="RuleBase" id="RU000688"/>
    </source>
</evidence>
<keyword evidence="6 14" id="KW-0770">Synapse</keyword>
<comment type="subcellular location">
    <subcellularLocation>
        <location evidence="14">Cell membrane</location>
        <topology evidence="14">Multi-pass membrane protein</topology>
    </subcellularLocation>
    <subcellularLocation>
        <location evidence="14">Postsynaptic cell membrane</location>
        <topology evidence="14">Multi-pass membrane protein</topology>
    </subcellularLocation>
</comment>
<evidence type="ECO:0000256" key="4">
    <source>
        <dbReference type="ARBA" id="ARBA00022692"/>
    </source>
</evidence>
<dbReference type="SUPFAM" id="SSF81321">
    <property type="entry name" value="Family A G protein-coupled receptor-like"/>
    <property type="match status" value="1"/>
</dbReference>
<evidence type="ECO:0000256" key="2">
    <source>
        <dbReference type="ARBA" id="ARBA00022475"/>
    </source>
</evidence>
<feature type="transmembrane region" description="Helical" evidence="14">
    <location>
        <begin position="139"/>
        <end position="160"/>
    </location>
</feature>
<dbReference type="InterPro" id="IPR000276">
    <property type="entry name" value="GPCR_Rhodpsn"/>
</dbReference>
<sequence>RESSTFSLTPLQHLQRLHLLVKTHLTEFSEVKRDTNMEAEELSNSTVIGNASDIQPIPHSLWEVITIATVSAIVSLITIIGNILVMLSFKVNSQLKTVNNYYLLSLAFADLIIGVFSMNLYTSYILMGYWSLGSLACDLWLALDYVASNASVMNLLVISFDRYFSITRPLTYRAKRTPKRAGVMIGLAWLVSFILWAPPILCWQYFVGKRTVPDRQCHIQFFSEPIITFGTAIAAFYIPVSVMTILYCRIYKETEKRTKDLAELQGLNSTADTCSAKPQKTIIRSCFNCKQPPNASRERNQASWSSSNRSNAAKSAALSSDEWSKTDQVTIFNSYASSEDEERPVSPGIFQAGYKNQASGQNESTAGSETEQLSSNEDGSYFPSPPKTSSQKSKKCVSYKFKPVPKDVNSQQSKNGDTKMAPSSCSSAESMGAPSTSSSAKPMDTTLKNQITKRKRMVLIKEKKAAQTLSAILLAFILTWTPYNIMVLISTFCSDCIPLSLWHLGYWLCYVNSTVNPMCYALCNKTFQKTFRMLLFCQWKKKRAEEKLYWYGQNPAVGIDDISAVEISPRTGIVPPPSSWHTLKLKLGTVLKVVVIVTVLGGEFLIVMKVILCVQGESIHGCTLEEAQAKPILGFLVLHQDGVVFTKLGNCILVHQLDPQFVVPWSAGELMEVFIAQPVVTGEGAKAQLVFSPASVKVHAAVDSDVLHHGPAPFLHGAIGHNDRTCWLDQIDPVSFPPQKTETLALIALENQSKNEAGSQCKRNADSHSDGKRTMISKGRTIIITWVKEMNKNKDKNTNST</sequence>
<feature type="transmembrane region" description="Helical" evidence="14">
    <location>
        <begin position="101"/>
        <end position="127"/>
    </location>
</feature>
<dbReference type="GO" id="GO:0030425">
    <property type="term" value="C:dendrite"/>
    <property type="evidence" value="ECO:0007669"/>
    <property type="project" value="TreeGrafter"/>
</dbReference>
<feature type="transmembrane region" description="Helical" evidence="14">
    <location>
        <begin position="181"/>
        <end position="206"/>
    </location>
</feature>
<evidence type="ECO:0000256" key="6">
    <source>
        <dbReference type="ARBA" id="ARBA00023018"/>
    </source>
</evidence>
<dbReference type="GO" id="GO:0004993">
    <property type="term" value="F:G protein-coupled serotonin receptor activity"/>
    <property type="evidence" value="ECO:0007669"/>
    <property type="project" value="TreeGrafter"/>
</dbReference>
<dbReference type="PRINTS" id="PR00243">
    <property type="entry name" value="MUSCARINICR"/>
</dbReference>
<dbReference type="GO" id="GO:0001696">
    <property type="term" value="P:gastric acid secretion"/>
    <property type="evidence" value="ECO:0007669"/>
    <property type="project" value="InterPro"/>
</dbReference>
<keyword evidence="9 13" id="KW-0675">Receptor</keyword>
<feature type="compositionally biased region" description="Low complexity" evidence="15">
    <location>
        <begin position="301"/>
        <end position="319"/>
    </location>
</feature>
<dbReference type="InterPro" id="IPR017452">
    <property type="entry name" value="GPCR_Rhodpsn_7TM"/>
</dbReference>
<feature type="non-terminal residue" evidence="17">
    <location>
        <position position="801"/>
    </location>
</feature>
<evidence type="ECO:0000256" key="3">
    <source>
        <dbReference type="ARBA" id="ARBA00022553"/>
    </source>
</evidence>
<keyword evidence="8 14" id="KW-0472">Membrane</keyword>
<feature type="domain" description="G-protein coupled receptors family 1 profile" evidence="16">
    <location>
        <begin position="81"/>
        <end position="520"/>
    </location>
</feature>
<feature type="compositionally biased region" description="Polar residues" evidence="15">
    <location>
        <begin position="408"/>
        <end position="446"/>
    </location>
</feature>
<feature type="transmembrane region" description="Helical" evidence="14">
    <location>
        <begin position="64"/>
        <end position="89"/>
    </location>
</feature>
<dbReference type="FunFam" id="1.20.1070.10:FF:000047">
    <property type="entry name" value="Muscarinic acetylcholine receptor"/>
    <property type="match status" value="1"/>
</dbReference>
<comment type="caution">
    <text evidence="17">The sequence shown here is derived from an EMBL/GenBank/DDBJ whole genome shotgun (WGS) entry which is preliminary data.</text>
</comment>
<accession>A0A8T2N830</accession>
<comment type="function">
    <text evidence="1">The muscarinic acetylcholine receptor mediates various cellular responses, including inhibition of adenylate cyclase, breakdown of phosphoinositides and modulation of potassium channels through the action of G proteins. Primary transducing effect is Pi turnover.</text>
</comment>
<evidence type="ECO:0000256" key="9">
    <source>
        <dbReference type="ARBA" id="ARBA00023170"/>
    </source>
</evidence>
<keyword evidence="12 14" id="KW-0628">Postsynaptic cell membrane</keyword>
<feature type="compositionally biased region" description="Polar residues" evidence="15">
    <location>
        <begin position="356"/>
        <end position="378"/>
    </location>
</feature>
<organism evidence="17 18">
    <name type="scientific">Albula glossodonta</name>
    <name type="common">roundjaw bonefish</name>
    <dbReference type="NCBI Taxonomy" id="121402"/>
    <lineage>
        <taxon>Eukaryota</taxon>
        <taxon>Metazoa</taxon>
        <taxon>Chordata</taxon>
        <taxon>Craniata</taxon>
        <taxon>Vertebrata</taxon>
        <taxon>Euteleostomi</taxon>
        <taxon>Actinopterygii</taxon>
        <taxon>Neopterygii</taxon>
        <taxon>Teleostei</taxon>
        <taxon>Albuliformes</taxon>
        <taxon>Albulidae</taxon>
        <taxon>Albula</taxon>
    </lineage>
</organism>
<dbReference type="GO" id="GO:0016907">
    <property type="term" value="F:G protein-coupled acetylcholine receptor activity"/>
    <property type="evidence" value="ECO:0007669"/>
    <property type="project" value="UniProtKB-UniRule"/>
</dbReference>
<dbReference type="PROSITE" id="PS00237">
    <property type="entry name" value="G_PROTEIN_RECEP_F1_1"/>
    <property type="match status" value="1"/>
</dbReference>
<name>A0A8T2N830_9TELE</name>
<dbReference type="Pfam" id="PF00001">
    <property type="entry name" value="7tm_1"/>
    <property type="match status" value="1"/>
</dbReference>
<evidence type="ECO:0000256" key="14">
    <source>
        <dbReference type="RuleBase" id="RU361191"/>
    </source>
</evidence>
<comment type="caution">
    <text evidence="14">Lacks conserved residue(s) required for the propagation of feature annotation.</text>
</comment>
<reference evidence="17" key="1">
    <citation type="thesis" date="2021" institute="BYU ScholarsArchive" country="Provo, UT, USA">
        <title>Applications of and Algorithms for Genome Assembly and Genomic Analyses with an Emphasis on Marine Teleosts.</title>
        <authorList>
            <person name="Pickett B.D."/>
        </authorList>
    </citation>
    <scope>NUCLEOTIDE SEQUENCE</scope>
    <source>
        <strain evidence="17">HI-2016</strain>
    </source>
</reference>
<dbReference type="PROSITE" id="PS50262">
    <property type="entry name" value="G_PROTEIN_RECEP_F1_2"/>
    <property type="match status" value="1"/>
</dbReference>
<feature type="transmembrane region" description="Helical" evidence="14">
    <location>
        <begin position="504"/>
        <end position="523"/>
    </location>
</feature>